<dbReference type="AlphaFoldDB" id="A0A5S5DLR2"/>
<gene>
    <name evidence="1" type="ORF">BC792_10491</name>
</gene>
<comment type="caution">
    <text evidence="1">The sequence shown here is derived from an EMBL/GenBank/DDBJ whole genome shotgun (WGS) entry which is preliminary data.</text>
</comment>
<organism evidence="1 2">
    <name type="scientific">Sphingobacterium allocomposti</name>
    <dbReference type="NCBI Taxonomy" id="415956"/>
    <lineage>
        <taxon>Bacteria</taxon>
        <taxon>Pseudomonadati</taxon>
        <taxon>Bacteroidota</taxon>
        <taxon>Sphingobacteriia</taxon>
        <taxon>Sphingobacteriales</taxon>
        <taxon>Sphingobacteriaceae</taxon>
        <taxon>Sphingobacterium</taxon>
    </lineage>
</organism>
<evidence type="ECO:0000313" key="1">
    <source>
        <dbReference type="EMBL" id="TYP96867.1"/>
    </source>
</evidence>
<name>A0A5S5DLR2_9SPHI</name>
<accession>A0A5S5DLR2</accession>
<dbReference type="Pfam" id="PF08002">
    <property type="entry name" value="DUF1697"/>
    <property type="match status" value="1"/>
</dbReference>
<dbReference type="Proteomes" id="UP000325105">
    <property type="component" value="Unassembled WGS sequence"/>
</dbReference>
<dbReference type="PANTHER" id="PTHR36439">
    <property type="entry name" value="BLL4334 PROTEIN"/>
    <property type="match status" value="1"/>
</dbReference>
<dbReference type="PANTHER" id="PTHR36439:SF1">
    <property type="entry name" value="DUF1697 DOMAIN-CONTAINING PROTEIN"/>
    <property type="match status" value="1"/>
</dbReference>
<dbReference type="EMBL" id="VNHX01000004">
    <property type="protein sequence ID" value="TYP96867.1"/>
    <property type="molecule type" value="Genomic_DNA"/>
</dbReference>
<dbReference type="Gene3D" id="3.30.70.1260">
    <property type="entry name" value="bacterial protein sp0830 like"/>
    <property type="match status" value="1"/>
</dbReference>
<dbReference type="InterPro" id="IPR012545">
    <property type="entry name" value="DUF1697"/>
</dbReference>
<evidence type="ECO:0000313" key="2">
    <source>
        <dbReference type="Proteomes" id="UP000325105"/>
    </source>
</evidence>
<protein>
    <submittedName>
        <fullName evidence="1">Uncharacterized protein (DUF1697 family)</fullName>
    </submittedName>
</protein>
<dbReference type="SUPFAM" id="SSF160379">
    <property type="entry name" value="SP0830-like"/>
    <property type="match status" value="1"/>
</dbReference>
<dbReference type="RefSeq" id="WP_148907793.1">
    <property type="nucleotide sequence ID" value="NZ_VNHX01000004.1"/>
</dbReference>
<keyword evidence="2" id="KW-1185">Reference proteome</keyword>
<dbReference type="OrthoDB" id="9806494at2"/>
<reference evidence="1 2" key="1">
    <citation type="submission" date="2019-07" db="EMBL/GenBank/DDBJ databases">
        <title>Genomic Encyclopedia of Archaeal and Bacterial Type Strains, Phase II (KMG-II): from individual species to whole genera.</title>
        <authorList>
            <person name="Goeker M."/>
        </authorList>
    </citation>
    <scope>NUCLEOTIDE SEQUENCE [LARGE SCALE GENOMIC DNA]</scope>
    <source>
        <strain evidence="1 2">DSM 18850</strain>
    </source>
</reference>
<sequence length="177" mass="20097">MKYIVLLRAVNVSGKNIIKMADLRERLTEAGFLDVDTYIQSGNIILTSDDSPAAVKTSVHALLQSHFALDIETFVVDAKQIERIIAGIPAERTTEPNRLFITLLNQIPDEQLVHQLRLTDHGDEWFHTVENVLYFYLPHGAYKAKMSNNYFERKLKVSGTGRNLNTFRKLLELATAP</sequence>
<dbReference type="PIRSF" id="PIRSF008502">
    <property type="entry name" value="UCP008502"/>
    <property type="match status" value="1"/>
</dbReference>
<dbReference type="Gene3D" id="3.30.70.1280">
    <property type="entry name" value="SP0830-like domains"/>
    <property type="match status" value="1"/>
</dbReference>
<proteinExistence type="predicted"/>